<sequence>MNAQRAEAYLKVIAVLDTESGVTLRPDEAAALRHTADVLFFDEDGRSEALEASTAVIALLVESERWSEERTDRLTDNLEGCGELVPA</sequence>
<protein>
    <submittedName>
        <fullName evidence="1">Unannotated protein</fullName>
    </submittedName>
</protein>
<name>A0A6J7EAM8_9ZZZZ</name>
<organism evidence="1">
    <name type="scientific">freshwater metagenome</name>
    <dbReference type="NCBI Taxonomy" id="449393"/>
    <lineage>
        <taxon>unclassified sequences</taxon>
        <taxon>metagenomes</taxon>
        <taxon>ecological metagenomes</taxon>
    </lineage>
</organism>
<proteinExistence type="predicted"/>
<evidence type="ECO:0000313" key="1">
    <source>
        <dbReference type="EMBL" id="CAB4876723.1"/>
    </source>
</evidence>
<reference evidence="1" key="1">
    <citation type="submission" date="2020-05" db="EMBL/GenBank/DDBJ databases">
        <authorList>
            <person name="Chiriac C."/>
            <person name="Salcher M."/>
            <person name="Ghai R."/>
            <person name="Kavagutti S V."/>
        </authorList>
    </citation>
    <scope>NUCLEOTIDE SEQUENCE</scope>
</reference>
<dbReference type="AlphaFoldDB" id="A0A6J7EAM8"/>
<dbReference type="EMBL" id="CAFBLU010000016">
    <property type="protein sequence ID" value="CAB4876723.1"/>
    <property type="molecule type" value="Genomic_DNA"/>
</dbReference>
<accession>A0A6J7EAM8</accession>
<gene>
    <name evidence="1" type="ORF">UFOPK3444_01060</name>
</gene>